<dbReference type="AlphaFoldDB" id="A0A8B9GQ70"/>
<feature type="domain" description="Pentraxin (PTX)" evidence="9">
    <location>
        <begin position="337"/>
        <end position="453"/>
    </location>
</feature>
<evidence type="ECO:0000256" key="4">
    <source>
        <dbReference type="ARBA" id="ARBA00023157"/>
    </source>
</evidence>
<dbReference type="GO" id="GO:0046872">
    <property type="term" value="F:metal ion binding"/>
    <property type="evidence" value="ECO:0007669"/>
    <property type="project" value="UniProtKB-KW"/>
</dbReference>
<dbReference type="Ensembl" id="ENSAMXT00005002463.1">
    <property type="protein sequence ID" value="ENSAMXP00005002222.1"/>
    <property type="gene ID" value="ENSAMXG00005001209.1"/>
</dbReference>
<keyword evidence="5" id="KW-0325">Glycoprotein</keyword>
<dbReference type="Pfam" id="PF00354">
    <property type="entry name" value="Pentaxin"/>
    <property type="match status" value="1"/>
</dbReference>
<evidence type="ECO:0000256" key="7">
    <source>
        <dbReference type="SAM" id="Coils"/>
    </source>
</evidence>
<comment type="caution">
    <text evidence="6">Lacks conserved residue(s) required for the propagation of feature annotation.</text>
</comment>
<evidence type="ECO:0000256" key="2">
    <source>
        <dbReference type="ARBA" id="ARBA00022723"/>
    </source>
</evidence>
<comment type="cofactor">
    <cofactor evidence="1">
        <name>Ca(2+)</name>
        <dbReference type="ChEBI" id="CHEBI:29108"/>
    </cofactor>
</comment>
<proteinExistence type="predicted"/>
<evidence type="ECO:0000256" key="6">
    <source>
        <dbReference type="PROSITE-ProRule" id="PRU01172"/>
    </source>
</evidence>
<organism evidence="10 11">
    <name type="scientific">Astyanax mexicanus</name>
    <name type="common">Blind cave fish</name>
    <name type="synonym">Astyanax fasciatus mexicanus</name>
    <dbReference type="NCBI Taxonomy" id="7994"/>
    <lineage>
        <taxon>Eukaryota</taxon>
        <taxon>Metazoa</taxon>
        <taxon>Chordata</taxon>
        <taxon>Craniata</taxon>
        <taxon>Vertebrata</taxon>
        <taxon>Euteleostomi</taxon>
        <taxon>Actinopterygii</taxon>
        <taxon>Neopterygii</taxon>
        <taxon>Teleostei</taxon>
        <taxon>Ostariophysi</taxon>
        <taxon>Characiformes</taxon>
        <taxon>Characoidei</taxon>
        <taxon>Acestrorhamphidae</taxon>
        <taxon>Acestrorhamphinae</taxon>
        <taxon>Astyanax</taxon>
    </lineage>
</organism>
<dbReference type="Gene3D" id="2.60.120.200">
    <property type="match status" value="1"/>
</dbReference>
<evidence type="ECO:0000259" key="9">
    <source>
        <dbReference type="PROSITE" id="PS51828"/>
    </source>
</evidence>
<dbReference type="InterPro" id="IPR013320">
    <property type="entry name" value="ConA-like_dom_sf"/>
</dbReference>
<evidence type="ECO:0000256" key="8">
    <source>
        <dbReference type="SAM" id="MobiDB-lite"/>
    </source>
</evidence>
<keyword evidence="4" id="KW-1015">Disulfide bond</keyword>
<dbReference type="InterPro" id="IPR001759">
    <property type="entry name" value="PTX_dom"/>
</dbReference>
<dbReference type="SMART" id="SM00159">
    <property type="entry name" value="PTX"/>
    <property type="match status" value="1"/>
</dbReference>
<dbReference type="PRINTS" id="PR00895">
    <property type="entry name" value="PENTAXIN"/>
</dbReference>
<feature type="coiled-coil region" evidence="7">
    <location>
        <begin position="245"/>
        <end position="282"/>
    </location>
</feature>
<dbReference type="PANTHER" id="PTHR19277">
    <property type="entry name" value="PENTRAXIN"/>
    <property type="match status" value="1"/>
</dbReference>
<evidence type="ECO:0000313" key="11">
    <source>
        <dbReference type="Proteomes" id="UP000694621"/>
    </source>
</evidence>
<dbReference type="PANTHER" id="PTHR19277:SF162">
    <property type="entry name" value="NEURONAL PENTRAXIN RECEPTOR"/>
    <property type="match status" value="1"/>
</dbReference>
<keyword evidence="7" id="KW-0175">Coiled coil</keyword>
<sequence length="461" mass="50013">MKFIVVILAAGMVAFIGAVICIIAAVHSGSPAAPPLTQNRSASPAPFSPGSVARAGALDALHATEAPGGPEAPTFYGLTGSIGGAGSEQRVVYSRLLCTPVPPGQCEPKAVQADQQQQEDGDEESGSLRAAAEELRHTAQRQQEEIRADRRTIRELAGKLAECEGTGGGGVVQEERERERGMMGDEGRAGGAVEELERAILHMKERIEKLEVRRELQEGGEQHNDPTLTHPVCVISSLVGGYEGTRKVEDLEEELKRRMKLLEEERKNLRQQSQKHQDHIDQGLDAIHQRISSLEQVGSPANTYGQRMSCTYLKVAEAGIPAGPVAQFTLNLTVNAWQHVCVSWNRRAGVWHVYLGGKLKGEGKDLAVRHSIRPGGTLILGQEQSSMGGLRFVASRALVGELSQFNLWDRVLTHAELYALAHCSTGMLGNIVPWNSREVEVFGGVTKQPAEHCDHHASVRQ</sequence>
<accession>A0A8B9GQ70</accession>
<dbReference type="InterPro" id="IPR051360">
    <property type="entry name" value="Neuronal_Pentraxin_Related"/>
</dbReference>
<evidence type="ECO:0000256" key="5">
    <source>
        <dbReference type="ARBA" id="ARBA00023180"/>
    </source>
</evidence>
<dbReference type="SUPFAM" id="SSF49899">
    <property type="entry name" value="Concanavalin A-like lectins/glucanases"/>
    <property type="match status" value="1"/>
</dbReference>
<feature type="coiled-coil region" evidence="7">
    <location>
        <begin position="132"/>
        <end position="159"/>
    </location>
</feature>
<evidence type="ECO:0000256" key="1">
    <source>
        <dbReference type="ARBA" id="ARBA00001913"/>
    </source>
</evidence>
<keyword evidence="3" id="KW-0106">Calcium</keyword>
<keyword evidence="2" id="KW-0479">Metal-binding</keyword>
<feature type="region of interest" description="Disordered" evidence="8">
    <location>
        <begin position="107"/>
        <end position="127"/>
    </location>
</feature>
<evidence type="ECO:0000313" key="10">
    <source>
        <dbReference type="Ensembl" id="ENSAMXP00005002222.1"/>
    </source>
</evidence>
<name>A0A8B9GQ70_ASTMX</name>
<dbReference type="Proteomes" id="UP000694621">
    <property type="component" value="Unplaced"/>
</dbReference>
<protein>
    <submittedName>
        <fullName evidence="10">Neuronal pentraxin receptor a</fullName>
    </submittedName>
</protein>
<evidence type="ECO:0000256" key="3">
    <source>
        <dbReference type="ARBA" id="ARBA00022837"/>
    </source>
</evidence>
<reference evidence="10" key="1">
    <citation type="submission" date="2025-08" db="UniProtKB">
        <authorList>
            <consortium name="Ensembl"/>
        </authorList>
    </citation>
    <scope>IDENTIFICATION</scope>
</reference>
<dbReference type="PROSITE" id="PS51828">
    <property type="entry name" value="PTX_2"/>
    <property type="match status" value="1"/>
</dbReference>